<evidence type="ECO:0000256" key="2">
    <source>
        <dbReference type="SAM" id="Phobius"/>
    </source>
</evidence>
<dbReference type="Proteomes" id="UP000748752">
    <property type="component" value="Unassembled WGS sequence"/>
</dbReference>
<proteinExistence type="predicted"/>
<protein>
    <recommendedName>
        <fullName evidence="5">Anti-sigma factor</fullName>
    </recommendedName>
</protein>
<dbReference type="RefSeq" id="WP_200236126.1">
    <property type="nucleotide sequence ID" value="NZ_NRRV01000017.1"/>
</dbReference>
<gene>
    <name evidence="3" type="ORF">CKO31_08845</name>
</gene>
<evidence type="ECO:0008006" key="5">
    <source>
        <dbReference type="Google" id="ProtNLM"/>
    </source>
</evidence>
<feature type="transmembrane region" description="Helical" evidence="2">
    <location>
        <begin position="113"/>
        <end position="134"/>
    </location>
</feature>
<evidence type="ECO:0000313" key="3">
    <source>
        <dbReference type="EMBL" id="MBK1630847.1"/>
    </source>
</evidence>
<feature type="region of interest" description="Disordered" evidence="1">
    <location>
        <begin position="1"/>
        <end position="22"/>
    </location>
</feature>
<organism evidence="3 4">
    <name type="scientific">Thiohalocapsa halophila</name>
    <dbReference type="NCBI Taxonomy" id="69359"/>
    <lineage>
        <taxon>Bacteria</taxon>
        <taxon>Pseudomonadati</taxon>
        <taxon>Pseudomonadota</taxon>
        <taxon>Gammaproteobacteria</taxon>
        <taxon>Chromatiales</taxon>
        <taxon>Chromatiaceae</taxon>
        <taxon>Thiohalocapsa</taxon>
    </lineage>
</organism>
<dbReference type="InterPro" id="IPR045964">
    <property type="entry name" value="DUF6384"/>
</dbReference>
<dbReference type="EMBL" id="NRRV01000017">
    <property type="protein sequence ID" value="MBK1630847.1"/>
    <property type="molecule type" value="Genomic_DNA"/>
</dbReference>
<keyword evidence="2" id="KW-1133">Transmembrane helix</keyword>
<accession>A0ABS1CG06</accession>
<name>A0ABS1CG06_9GAMM</name>
<dbReference type="Pfam" id="PF19911">
    <property type="entry name" value="DUF6384"/>
    <property type="match status" value="1"/>
</dbReference>
<evidence type="ECO:0000256" key="1">
    <source>
        <dbReference type="SAM" id="MobiDB-lite"/>
    </source>
</evidence>
<evidence type="ECO:0000313" key="4">
    <source>
        <dbReference type="Proteomes" id="UP000748752"/>
    </source>
</evidence>
<keyword evidence="2" id="KW-0472">Membrane</keyword>
<reference evidence="3 4" key="1">
    <citation type="journal article" date="2020" name="Microorganisms">
        <title>Osmotic Adaptation and Compatible Solute Biosynthesis of Phototrophic Bacteria as Revealed from Genome Analyses.</title>
        <authorList>
            <person name="Imhoff J.F."/>
            <person name="Rahn T."/>
            <person name="Kunzel S."/>
            <person name="Keller A."/>
            <person name="Neulinger S.C."/>
        </authorList>
    </citation>
    <scope>NUCLEOTIDE SEQUENCE [LARGE SCALE GENOMIC DNA]</scope>
    <source>
        <strain evidence="3 4">DSM 6210</strain>
    </source>
</reference>
<comment type="caution">
    <text evidence="3">The sequence shown here is derived from an EMBL/GenBank/DDBJ whole genome shotgun (WGS) entry which is preliminary data.</text>
</comment>
<sequence>MSTAETASTHATAEGTAGKPPLDDVMLAMDVVDTLRRKERLVQRELDSGERERALKERLRRIYSAQGIEVSDAVLDEGVRALEQDRFVYKPPPKSFATTLARIYVSRGAWGKWVLGGLAALAVVVVAWQLLVVAPRAALPERLTAMHAQVTALAEEPTADARADRLLAAGEKALRDGDTGAAETALEDMESLRRQLEADYSIRILARPGERSGIWRVPEANPDARNYYLIVEAIGPRGQTLTVPITNEETGRTELVEAWGLRVDKATFDSVAADKRDDGIIQADLVGRKPAGRLTPDYRLPITGAAITDW</sequence>
<keyword evidence="2" id="KW-0812">Transmembrane</keyword>
<keyword evidence="4" id="KW-1185">Reference proteome</keyword>